<dbReference type="EMBL" id="PSYR01000001">
    <property type="protein sequence ID" value="RCN58324.1"/>
    <property type="molecule type" value="Genomic_DNA"/>
</dbReference>
<dbReference type="InterPro" id="IPR002938">
    <property type="entry name" value="FAD-bd"/>
</dbReference>
<dbReference type="PANTHER" id="PTHR43747">
    <property type="entry name" value="FAD-BINDING PROTEIN"/>
    <property type="match status" value="1"/>
</dbReference>
<dbReference type="Pfam" id="PF01494">
    <property type="entry name" value="FAD_binding_3"/>
    <property type="match status" value="1"/>
</dbReference>
<organism evidence="2 3">
    <name type="scientific">Acidiferrobacter thiooxydans</name>
    <dbReference type="NCBI Taxonomy" id="163359"/>
    <lineage>
        <taxon>Bacteria</taxon>
        <taxon>Pseudomonadati</taxon>
        <taxon>Pseudomonadota</taxon>
        <taxon>Gammaproteobacteria</taxon>
        <taxon>Acidiferrobacterales</taxon>
        <taxon>Acidiferrobacteraceae</taxon>
        <taxon>Acidiferrobacter</taxon>
    </lineage>
</organism>
<dbReference type="GO" id="GO:0071949">
    <property type="term" value="F:FAD binding"/>
    <property type="evidence" value="ECO:0007669"/>
    <property type="project" value="InterPro"/>
</dbReference>
<sequence length="439" mass="48624">MATACDVFVIGGGPGGTTAGALLAERGYQVVIAEKDRHPRFHIGESLLPANLPLLERLGVGEAVRAIGMVKWGVEFLSPWHTKARQEFLFADAWNKDMPYAYHVPRADFDAILFRNAAAKGATTHEGCRVQDVVFSGSGDGARIRTRHADGGVEDFTARFVIDASGRDTFLGRRLHTKRRNPRHNSSALYGHFRGAVRNSGREEGHISLFWFEHGWFWFIPLADGITSVGAVVWPYYLNTRTGPVGDFFRETLALCPPLAERLADATLVSEVQATGNFSYGCEHSHGTNHLLVGDAFSFIDPVFSSGVMLAMHGGFLAADAVDTCLKRPGEAARALRAYDRALRQGLRTYAWFIYRVNHPSMRDLFMGPRNIFRVQEALLSVLAGDIFADTPVWGSLAAFKALYYLHALRHLRRSVRTLLQRRLLHRRSAGASVAAESE</sequence>
<gene>
    <name evidence="2" type="ORF">C4900_00550</name>
</gene>
<dbReference type="PANTHER" id="PTHR43747:SF1">
    <property type="entry name" value="SLR1998 PROTEIN"/>
    <property type="match status" value="1"/>
</dbReference>
<name>A0A368HFZ5_9GAMM</name>
<proteinExistence type="predicted"/>
<dbReference type="AlphaFoldDB" id="A0A368HFZ5"/>
<dbReference type="InterPro" id="IPR036188">
    <property type="entry name" value="FAD/NAD-bd_sf"/>
</dbReference>
<protein>
    <submittedName>
        <fullName evidence="2">Hydroxylase</fullName>
    </submittedName>
</protein>
<evidence type="ECO:0000313" key="3">
    <source>
        <dbReference type="Proteomes" id="UP000253250"/>
    </source>
</evidence>
<keyword evidence="3" id="KW-1185">Reference proteome</keyword>
<accession>A0A368HFZ5</accession>
<dbReference type="Gene3D" id="3.50.50.60">
    <property type="entry name" value="FAD/NAD(P)-binding domain"/>
    <property type="match status" value="1"/>
</dbReference>
<evidence type="ECO:0000259" key="1">
    <source>
        <dbReference type="Pfam" id="PF01494"/>
    </source>
</evidence>
<dbReference type="OrthoDB" id="9785276at2"/>
<dbReference type="RefSeq" id="WP_114282116.1">
    <property type="nucleotide sequence ID" value="NZ_PSYR01000001.1"/>
</dbReference>
<dbReference type="PRINTS" id="PR00420">
    <property type="entry name" value="RNGMNOXGNASE"/>
</dbReference>
<comment type="caution">
    <text evidence="2">The sequence shown here is derived from an EMBL/GenBank/DDBJ whole genome shotgun (WGS) entry which is preliminary data.</text>
</comment>
<feature type="domain" description="FAD-binding" evidence="1">
    <location>
        <begin position="5"/>
        <end position="326"/>
    </location>
</feature>
<dbReference type="InterPro" id="IPR050816">
    <property type="entry name" value="Flavin-dep_Halogenase_NPB"/>
</dbReference>
<dbReference type="SUPFAM" id="SSF51905">
    <property type="entry name" value="FAD/NAD(P)-binding domain"/>
    <property type="match status" value="1"/>
</dbReference>
<reference evidence="2 3" key="1">
    <citation type="submission" date="2018-02" db="EMBL/GenBank/DDBJ databases">
        <title>Insights into the biology of acidophilic members of the Acidiferrobacteraceae family derived from comparative genomic analyses.</title>
        <authorList>
            <person name="Issotta F."/>
            <person name="Thyssen C."/>
            <person name="Mena C."/>
            <person name="Moya A."/>
            <person name="Bellenberg S."/>
            <person name="Sproer C."/>
            <person name="Covarrubias P.C."/>
            <person name="Sand W."/>
            <person name="Quatrini R."/>
            <person name="Vera M."/>
        </authorList>
    </citation>
    <scope>NUCLEOTIDE SEQUENCE [LARGE SCALE GENOMIC DNA]</scope>
    <source>
        <strain evidence="3">m-1</strain>
    </source>
</reference>
<evidence type="ECO:0000313" key="2">
    <source>
        <dbReference type="EMBL" id="RCN58324.1"/>
    </source>
</evidence>
<dbReference type="Proteomes" id="UP000253250">
    <property type="component" value="Unassembled WGS sequence"/>
</dbReference>